<name>A0A8S2EDQ2_9BILA</name>
<evidence type="ECO:0000313" key="2">
    <source>
        <dbReference type="EMBL" id="CAF1199576.1"/>
    </source>
</evidence>
<dbReference type="Gene3D" id="3.30.420.10">
    <property type="entry name" value="Ribonuclease H-like superfamily/Ribonuclease H"/>
    <property type="match status" value="1"/>
</dbReference>
<dbReference type="EMBL" id="CAJNOK010014198">
    <property type="protein sequence ID" value="CAF1199576.1"/>
    <property type="molecule type" value="Genomic_DNA"/>
</dbReference>
<dbReference type="Pfam" id="PF13358">
    <property type="entry name" value="DDE_3"/>
    <property type="match status" value="1"/>
</dbReference>
<dbReference type="PANTHER" id="PTHR47326">
    <property type="entry name" value="TRANSPOSABLE ELEMENT TC3 TRANSPOSASE-LIKE PROTEIN"/>
    <property type="match status" value="1"/>
</dbReference>
<dbReference type="EMBL" id="CAJOBA010035730">
    <property type="protein sequence ID" value="CAF4009674.1"/>
    <property type="molecule type" value="Genomic_DNA"/>
</dbReference>
<accession>A0A8S2EDQ2</accession>
<evidence type="ECO:0000259" key="1">
    <source>
        <dbReference type="Pfam" id="PF13358"/>
    </source>
</evidence>
<sequence>MVWRATGEEFLLGCIVPTVAHRGGSVKIWGCRLRNGVGNLVFIDGNMTGEMYHEILQKNLLQSAGKLKLGKKFVFQYDNDSKHTSQIVKSWLGSKKIERFVWPPNSPDLNLIDHLWGQIKSKLHRRWPAKTLEELKEKITEIWYSIDSSVAGPLIDSVEKRLDECIRKKEQTHSINERFFFRFLFLTFVSKLSKCRIEEVDSMLLLLLLLIFLLYEKSRF</sequence>
<dbReference type="InterPro" id="IPR036397">
    <property type="entry name" value="RNaseH_sf"/>
</dbReference>
<evidence type="ECO:0000313" key="3">
    <source>
        <dbReference type="EMBL" id="CAF4009674.1"/>
    </source>
</evidence>
<comment type="caution">
    <text evidence="2">The sequence shown here is derived from an EMBL/GenBank/DDBJ whole genome shotgun (WGS) entry which is preliminary data.</text>
</comment>
<dbReference type="PANTHER" id="PTHR47326:SF1">
    <property type="entry name" value="HTH PSQ-TYPE DOMAIN-CONTAINING PROTEIN"/>
    <property type="match status" value="1"/>
</dbReference>
<dbReference type="GO" id="GO:0003676">
    <property type="term" value="F:nucleic acid binding"/>
    <property type="evidence" value="ECO:0007669"/>
    <property type="project" value="InterPro"/>
</dbReference>
<gene>
    <name evidence="2" type="ORF">OVA965_LOCUS23921</name>
    <name evidence="3" type="ORF">TMI583_LOCUS24640</name>
</gene>
<protein>
    <recommendedName>
        <fullName evidence="1">Tc1-like transposase DDE domain-containing protein</fullName>
    </recommendedName>
</protein>
<dbReference type="InterPro" id="IPR038717">
    <property type="entry name" value="Tc1-like_DDE_dom"/>
</dbReference>
<organism evidence="2 4">
    <name type="scientific">Didymodactylos carnosus</name>
    <dbReference type="NCBI Taxonomy" id="1234261"/>
    <lineage>
        <taxon>Eukaryota</taxon>
        <taxon>Metazoa</taxon>
        <taxon>Spiralia</taxon>
        <taxon>Gnathifera</taxon>
        <taxon>Rotifera</taxon>
        <taxon>Eurotatoria</taxon>
        <taxon>Bdelloidea</taxon>
        <taxon>Philodinida</taxon>
        <taxon>Philodinidae</taxon>
        <taxon>Didymodactylos</taxon>
    </lineage>
</organism>
<reference evidence="2" key="1">
    <citation type="submission" date="2021-02" db="EMBL/GenBank/DDBJ databases">
        <authorList>
            <person name="Nowell W R."/>
        </authorList>
    </citation>
    <scope>NUCLEOTIDE SEQUENCE</scope>
</reference>
<dbReference type="Proteomes" id="UP000682733">
    <property type="component" value="Unassembled WGS sequence"/>
</dbReference>
<dbReference type="Proteomes" id="UP000677228">
    <property type="component" value="Unassembled WGS sequence"/>
</dbReference>
<proteinExistence type="predicted"/>
<feature type="domain" description="Tc1-like transposase DDE" evidence="1">
    <location>
        <begin position="20"/>
        <end position="136"/>
    </location>
</feature>
<dbReference type="AlphaFoldDB" id="A0A8S2EDQ2"/>
<evidence type="ECO:0000313" key="4">
    <source>
        <dbReference type="Proteomes" id="UP000677228"/>
    </source>
</evidence>